<reference evidence="4" key="1">
    <citation type="submission" date="2019-11" db="EMBL/GenBank/DDBJ databases">
        <title>Microbial mats filling the niche in hypersaline microbial mats.</title>
        <authorList>
            <person name="Wong H.L."/>
            <person name="Macleod F.I."/>
            <person name="White R.A. III"/>
            <person name="Burns B.P."/>
        </authorList>
    </citation>
    <scope>NUCLEOTIDE SEQUENCE</scope>
    <source>
        <strain evidence="4">Rbin_158</strain>
    </source>
</reference>
<gene>
    <name evidence="4" type="ORF">GF339_18875</name>
</gene>
<evidence type="ECO:0000313" key="4">
    <source>
        <dbReference type="EMBL" id="MBD3326655.1"/>
    </source>
</evidence>
<name>A0A9D5Q7A1_9BACT</name>
<dbReference type="InterPro" id="IPR003749">
    <property type="entry name" value="ThiS/MoaD-like"/>
</dbReference>
<dbReference type="GO" id="GO:0000166">
    <property type="term" value="F:nucleotide binding"/>
    <property type="evidence" value="ECO:0007669"/>
    <property type="project" value="UniProtKB-KW"/>
</dbReference>
<dbReference type="GO" id="GO:0006777">
    <property type="term" value="P:Mo-molybdopterin cofactor biosynthetic process"/>
    <property type="evidence" value="ECO:0007669"/>
    <property type="project" value="InterPro"/>
</dbReference>
<dbReference type="Gene3D" id="3.10.20.30">
    <property type="match status" value="1"/>
</dbReference>
<dbReference type="InterPro" id="IPR010038">
    <property type="entry name" value="MoaD_arc-typ"/>
</dbReference>
<dbReference type="InterPro" id="IPR044672">
    <property type="entry name" value="MOCS2A"/>
</dbReference>
<protein>
    <recommendedName>
        <fullName evidence="3">Molybdopterin synthase sulfur carrier subunit</fullName>
    </recommendedName>
</protein>
<dbReference type="SUPFAM" id="SSF54285">
    <property type="entry name" value="MoaD/ThiS"/>
    <property type="match status" value="1"/>
</dbReference>
<organism evidence="4 5">
    <name type="scientific">candidate division KSB3 bacterium</name>
    <dbReference type="NCBI Taxonomy" id="2044937"/>
    <lineage>
        <taxon>Bacteria</taxon>
        <taxon>candidate division KSB3</taxon>
    </lineage>
</organism>
<evidence type="ECO:0000313" key="5">
    <source>
        <dbReference type="Proteomes" id="UP000649604"/>
    </source>
</evidence>
<keyword evidence="1" id="KW-0547">Nucleotide-binding</keyword>
<dbReference type="Pfam" id="PF02597">
    <property type="entry name" value="ThiS"/>
    <property type="match status" value="1"/>
</dbReference>
<dbReference type="InterPro" id="IPR012675">
    <property type="entry name" value="Beta-grasp_dom_sf"/>
</dbReference>
<dbReference type="AlphaFoldDB" id="A0A9D5Q7A1"/>
<dbReference type="PANTHER" id="PTHR33359">
    <property type="entry name" value="MOLYBDOPTERIN SYNTHASE SULFUR CARRIER SUBUNIT"/>
    <property type="match status" value="1"/>
</dbReference>
<dbReference type="InterPro" id="IPR016155">
    <property type="entry name" value="Mopterin_synth/thiamin_S_b"/>
</dbReference>
<evidence type="ECO:0000256" key="3">
    <source>
        <dbReference type="ARBA" id="ARBA00024247"/>
    </source>
</evidence>
<dbReference type="GO" id="GO:1990133">
    <property type="term" value="C:molybdopterin adenylyltransferase complex"/>
    <property type="evidence" value="ECO:0007669"/>
    <property type="project" value="TreeGrafter"/>
</dbReference>
<sequence length="142" mass="15837">MRMPCMDRCSQSSPANATLRNGHLLKKREFLLTPLKHLSMVVLRELSTEASLSTRSRRETMTITVKFFATYRDITGTAHLAMQVDEAATVADVIAQLEQQYPTFGGKLTEMSLVALNEKYTHRTKELSPHDVVALFPPVSGG</sequence>
<dbReference type="NCBIfam" id="TIGR01687">
    <property type="entry name" value="moaD_arch"/>
    <property type="match status" value="1"/>
</dbReference>
<evidence type="ECO:0000256" key="2">
    <source>
        <dbReference type="ARBA" id="ARBA00024200"/>
    </source>
</evidence>
<proteinExistence type="inferred from homology"/>
<evidence type="ECO:0000256" key="1">
    <source>
        <dbReference type="ARBA" id="ARBA00022741"/>
    </source>
</evidence>
<dbReference type="PANTHER" id="PTHR33359:SF1">
    <property type="entry name" value="MOLYBDOPTERIN SYNTHASE SULFUR CARRIER SUBUNIT"/>
    <property type="match status" value="1"/>
</dbReference>
<comment type="caution">
    <text evidence="4">The sequence shown here is derived from an EMBL/GenBank/DDBJ whole genome shotgun (WGS) entry which is preliminary data.</text>
</comment>
<comment type="similarity">
    <text evidence="2">Belongs to the MoaD family.</text>
</comment>
<dbReference type="CDD" id="cd00754">
    <property type="entry name" value="Ubl_MoaD"/>
    <property type="match status" value="1"/>
</dbReference>
<dbReference type="Proteomes" id="UP000649604">
    <property type="component" value="Unassembled WGS sequence"/>
</dbReference>
<accession>A0A9D5Q7A1</accession>
<dbReference type="EMBL" id="WJJP01000613">
    <property type="protein sequence ID" value="MBD3326655.1"/>
    <property type="molecule type" value="Genomic_DNA"/>
</dbReference>